<keyword evidence="3" id="KW-1185">Reference proteome</keyword>
<accession>A0A5B7FIC9</accession>
<reference evidence="2 3" key="1">
    <citation type="submission" date="2019-05" db="EMBL/GenBank/DDBJ databases">
        <title>Another draft genome of Portunus trituberculatus and its Hox gene families provides insights of decapod evolution.</title>
        <authorList>
            <person name="Jeong J.-H."/>
            <person name="Song I."/>
            <person name="Kim S."/>
            <person name="Choi T."/>
            <person name="Kim D."/>
            <person name="Ryu S."/>
            <person name="Kim W."/>
        </authorList>
    </citation>
    <scope>NUCLEOTIDE SEQUENCE [LARGE SCALE GENOMIC DNA]</scope>
    <source>
        <tissue evidence="2">Muscle</tissue>
    </source>
</reference>
<dbReference type="EMBL" id="VSRR010007703">
    <property type="protein sequence ID" value="MPC47370.1"/>
    <property type="molecule type" value="Genomic_DNA"/>
</dbReference>
<proteinExistence type="predicted"/>
<feature type="compositionally biased region" description="Polar residues" evidence="1">
    <location>
        <begin position="84"/>
        <end position="93"/>
    </location>
</feature>
<name>A0A5B7FIC9_PORTR</name>
<evidence type="ECO:0000313" key="3">
    <source>
        <dbReference type="Proteomes" id="UP000324222"/>
    </source>
</evidence>
<evidence type="ECO:0000313" key="2">
    <source>
        <dbReference type="EMBL" id="MPC47370.1"/>
    </source>
</evidence>
<sequence>MIRCSPPDMTRLGVTRAAVFTYGRAVSNAPPPCSSNICSVSHLTQTHSVVLYKCKFKQMQTFHSVTAVVCGTDLTCQADARPPQRNTALSSSAIPRWLPSRPSAAKCS</sequence>
<dbReference type="AlphaFoldDB" id="A0A5B7FIC9"/>
<protein>
    <submittedName>
        <fullName evidence="2">Uncharacterized protein</fullName>
    </submittedName>
</protein>
<comment type="caution">
    <text evidence="2">The sequence shown here is derived from an EMBL/GenBank/DDBJ whole genome shotgun (WGS) entry which is preliminary data.</text>
</comment>
<feature type="region of interest" description="Disordered" evidence="1">
    <location>
        <begin position="81"/>
        <end position="108"/>
    </location>
</feature>
<dbReference type="Proteomes" id="UP000324222">
    <property type="component" value="Unassembled WGS sequence"/>
</dbReference>
<gene>
    <name evidence="2" type="ORF">E2C01_041114</name>
</gene>
<organism evidence="2 3">
    <name type="scientific">Portunus trituberculatus</name>
    <name type="common">Swimming crab</name>
    <name type="synonym">Neptunus trituberculatus</name>
    <dbReference type="NCBI Taxonomy" id="210409"/>
    <lineage>
        <taxon>Eukaryota</taxon>
        <taxon>Metazoa</taxon>
        <taxon>Ecdysozoa</taxon>
        <taxon>Arthropoda</taxon>
        <taxon>Crustacea</taxon>
        <taxon>Multicrustacea</taxon>
        <taxon>Malacostraca</taxon>
        <taxon>Eumalacostraca</taxon>
        <taxon>Eucarida</taxon>
        <taxon>Decapoda</taxon>
        <taxon>Pleocyemata</taxon>
        <taxon>Brachyura</taxon>
        <taxon>Eubrachyura</taxon>
        <taxon>Portunoidea</taxon>
        <taxon>Portunidae</taxon>
        <taxon>Portuninae</taxon>
        <taxon>Portunus</taxon>
    </lineage>
</organism>
<evidence type="ECO:0000256" key="1">
    <source>
        <dbReference type="SAM" id="MobiDB-lite"/>
    </source>
</evidence>